<dbReference type="PANTHER" id="PTHR30040">
    <property type="entry name" value="THIAMINE BIOSYNTHESIS LIPOPROTEIN APBE"/>
    <property type="match status" value="1"/>
</dbReference>
<dbReference type="Proteomes" id="UP000029066">
    <property type="component" value="Unassembled WGS sequence"/>
</dbReference>
<dbReference type="PIRSF" id="PIRSF006268">
    <property type="entry name" value="ApbE"/>
    <property type="match status" value="1"/>
</dbReference>
<dbReference type="EMBL" id="JGZN01000008">
    <property type="protein sequence ID" value="KFI92323.1"/>
    <property type="molecule type" value="Genomic_DNA"/>
</dbReference>
<evidence type="ECO:0000256" key="8">
    <source>
        <dbReference type="ARBA" id="ARBA00031306"/>
    </source>
</evidence>
<evidence type="ECO:0000256" key="7">
    <source>
        <dbReference type="ARBA" id="ARBA00022842"/>
    </source>
</evidence>
<dbReference type="AlphaFoldDB" id="A0A087D9X3"/>
<organism evidence="12 13">
    <name type="scientific">Bifidobacterium saguini DSM 23967</name>
    <dbReference type="NCBI Taxonomy" id="1437607"/>
    <lineage>
        <taxon>Bacteria</taxon>
        <taxon>Bacillati</taxon>
        <taxon>Actinomycetota</taxon>
        <taxon>Actinomycetes</taxon>
        <taxon>Bifidobacteriales</taxon>
        <taxon>Bifidobacteriaceae</taxon>
        <taxon>Bifidobacterium</taxon>
    </lineage>
</organism>
<comment type="similarity">
    <text evidence="10">Belongs to the ApbE family.</text>
</comment>
<evidence type="ECO:0000256" key="9">
    <source>
        <dbReference type="ARBA" id="ARBA00048540"/>
    </source>
</evidence>
<keyword evidence="3 10" id="KW-0285">Flavoprotein</keyword>
<dbReference type="OrthoDB" id="9778595at2"/>
<evidence type="ECO:0000256" key="4">
    <source>
        <dbReference type="ARBA" id="ARBA00022679"/>
    </source>
</evidence>
<dbReference type="GO" id="GO:0016740">
    <property type="term" value="F:transferase activity"/>
    <property type="evidence" value="ECO:0007669"/>
    <property type="project" value="UniProtKB-UniRule"/>
</dbReference>
<dbReference type="STRING" id="1437607.BISA_0722"/>
<dbReference type="GO" id="GO:0046872">
    <property type="term" value="F:metal ion binding"/>
    <property type="evidence" value="ECO:0007669"/>
    <property type="project" value="UniProtKB-UniRule"/>
</dbReference>
<name>A0A087D9X3_9BIFI</name>
<evidence type="ECO:0000256" key="3">
    <source>
        <dbReference type="ARBA" id="ARBA00022630"/>
    </source>
</evidence>
<keyword evidence="4 10" id="KW-0808">Transferase</keyword>
<keyword evidence="6 10" id="KW-0274">FAD</keyword>
<dbReference type="Gene3D" id="3.10.520.10">
    <property type="entry name" value="ApbE-like domains"/>
    <property type="match status" value="1"/>
</dbReference>
<protein>
    <recommendedName>
        <fullName evidence="2 10">FAD:protein FMN transferase</fullName>
        <ecNumber evidence="1 10">2.7.1.180</ecNumber>
    </recommendedName>
    <alternativeName>
        <fullName evidence="8 10">Flavin transferase</fullName>
    </alternativeName>
</protein>
<evidence type="ECO:0000256" key="10">
    <source>
        <dbReference type="PIRNR" id="PIRNR006268"/>
    </source>
</evidence>
<keyword evidence="5 10" id="KW-0479">Metal-binding</keyword>
<gene>
    <name evidence="12" type="ORF">BISA_0722</name>
</gene>
<dbReference type="RefSeq" id="WP_051917389.1">
    <property type="nucleotide sequence ID" value="NZ_JDUT01000004.1"/>
</dbReference>
<dbReference type="Pfam" id="PF02424">
    <property type="entry name" value="ApbE"/>
    <property type="match status" value="2"/>
</dbReference>
<dbReference type="InterPro" id="IPR003374">
    <property type="entry name" value="ApbE-like_sf"/>
</dbReference>
<evidence type="ECO:0000256" key="2">
    <source>
        <dbReference type="ARBA" id="ARBA00016337"/>
    </source>
</evidence>
<evidence type="ECO:0000256" key="11">
    <source>
        <dbReference type="PIRSR" id="PIRSR006268-2"/>
    </source>
</evidence>
<evidence type="ECO:0000256" key="6">
    <source>
        <dbReference type="ARBA" id="ARBA00022827"/>
    </source>
</evidence>
<proteinExistence type="inferred from homology"/>
<dbReference type="EC" id="2.7.1.180" evidence="1 10"/>
<feature type="binding site" evidence="11">
    <location>
        <position position="180"/>
    </location>
    <ligand>
        <name>Mg(2+)</name>
        <dbReference type="ChEBI" id="CHEBI:18420"/>
    </ligand>
</feature>
<sequence>MLSSANQSSIMDPIPREHLASITIDDASGLARCRFFAFDTSVHIDVRIDDDDLPRVTTLLQSLIEHCRTFERLFSRTLPHSDVSAINNAHGEWIRIDSQTARLIEAAKHYCEESEGLFDITIGPLVRLWNWRNQTVPSQAAVATALPHVDFRTIELEQDIAAGEYRCRLSDPQSIIDLGGIAKGWIADQLAAILLEAGCTNFLIDLGGNTVMHGIPSPHHGWTVSIPCPTAPAEPIIMLKYQPTASSGPVESTASFASSVCSRIDEPRANLQTNCSPKSFVCSRGTCEGANLQTISAKHGISIVTSGTYERHFVADGVAYHHILDPHTGYPVCTDLASATIIANASLDAEGYSTTMLALGSMRAKRFVDSRPEILAAVLIRRDGTLIRIGC</sequence>
<evidence type="ECO:0000256" key="1">
    <source>
        <dbReference type="ARBA" id="ARBA00011955"/>
    </source>
</evidence>
<reference evidence="12 13" key="1">
    <citation type="submission" date="2014-03" db="EMBL/GenBank/DDBJ databases">
        <title>Genomics of Bifidobacteria.</title>
        <authorList>
            <person name="Ventura M."/>
            <person name="Milani C."/>
            <person name="Lugli G.A."/>
        </authorList>
    </citation>
    <scope>NUCLEOTIDE SEQUENCE [LARGE SCALE GENOMIC DNA]</scope>
    <source>
        <strain evidence="12 13">DSM 23967</strain>
    </source>
</reference>
<feature type="binding site" evidence="11">
    <location>
        <position position="354"/>
    </location>
    <ligand>
        <name>Mg(2+)</name>
        <dbReference type="ChEBI" id="CHEBI:18420"/>
    </ligand>
</feature>
<comment type="caution">
    <text evidence="12">The sequence shown here is derived from an EMBL/GenBank/DDBJ whole genome shotgun (WGS) entry which is preliminary data.</text>
</comment>
<dbReference type="PANTHER" id="PTHR30040:SF2">
    <property type="entry name" value="FAD:PROTEIN FMN TRANSFERASE"/>
    <property type="match status" value="1"/>
</dbReference>
<evidence type="ECO:0000313" key="13">
    <source>
        <dbReference type="Proteomes" id="UP000029066"/>
    </source>
</evidence>
<evidence type="ECO:0000256" key="5">
    <source>
        <dbReference type="ARBA" id="ARBA00022723"/>
    </source>
</evidence>
<evidence type="ECO:0000313" key="12">
    <source>
        <dbReference type="EMBL" id="KFI92323.1"/>
    </source>
</evidence>
<accession>A0A087D9X3</accession>
<dbReference type="SUPFAM" id="SSF143631">
    <property type="entry name" value="ApbE-like"/>
    <property type="match status" value="1"/>
</dbReference>
<comment type="cofactor">
    <cofactor evidence="11">
        <name>Mg(2+)</name>
        <dbReference type="ChEBI" id="CHEBI:18420"/>
    </cofactor>
    <cofactor evidence="11">
        <name>Mn(2+)</name>
        <dbReference type="ChEBI" id="CHEBI:29035"/>
    </cofactor>
    <text evidence="11">Magnesium. Can also use manganese.</text>
</comment>
<comment type="catalytic activity">
    <reaction evidence="9 10">
        <text>L-threonyl-[protein] + FAD = FMN-L-threonyl-[protein] + AMP + H(+)</text>
        <dbReference type="Rhea" id="RHEA:36847"/>
        <dbReference type="Rhea" id="RHEA-COMP:11060"/>
        <dbReference type="Rhea" id="RHEA-COMP:11061"/>
        <dbReference type="ChEBI" id="CHEBI:15378"/>
        <dbReference type="ChEBI" id="CHEBI:30013"/>
        <dbReference type="ChEBI" id="CHEBI:57692"/>
        <dbReference type="ChEBI" id="CHEBI:74257"/>
        <dbReference type="ChEBI" id="CHEBI:456215"/>
        <dbReference type="EC" id="2.7.1.180"/>
    </reaction>
</comment>
<keyword evidence="7 10" id="KW-0460">Magnesium</keyword>
<dbReference type="InterPro" id="IPR024932">
    <property type="entry name" value="ApbE"/>
</dbReference>